<evidence type="ECO:0000313" key="1">
    <source>
        <dbReference type="EMBL" id="KAF1762662.1"/>
    </source>
</evidence>
<comment type="caution">
    <text evidence="1">The sequence shown here is derived from an EMBL/GenBank/DDBJ whole genome shotgun (WGS) entry which is preliminary data.</text>
</comment>
<organism evidence="1 2">
    <name type="scientific">Caenorhabditis remanei</name>
    <name type="common">Caenorhabditis vulgaris</name>
    <dbReference type="NCBI Taxonomy" id="31234"/>
    <lineage>
        <taxon>Eukaryota</taxon>
        <taxon>Metazoa</taxon>
        <taxon>Ecdysozoa</taxon>
        <taxon>Nematoda</taxon>
        <taxon>Chromadorea</taxon>
        <taxon>Rhabditida</taxon>
        <taxon>Rhabditina</taxon>
        <taxon>Rhabditomorpha</taxon>
        <taxon>Rhabditoidea</taxon>
        <taxon>Rhabditidae</taxon>
        <taxon>Peloderinae</taxon>
        <taxon>Caenorhabditis</taxon>
    </lineage>
</organism>
<dbReference type="EMBL" id="WUAV01000003">
    <property type="protein sequence ID" value="KAF1762662.1"/>
    <property type="molecule type" value="Genomic_DNA"/>
</dbReference>
<accession>A0A6A5H8I3</accession>
<dbReference type="Proteomes" id="UP000483820">
    <property type="component" value="Chromosome III"/>
</dbReference>
<dbReference type="CTD" id="78775043"/>
<proteinExistence type="predicted"/>
<reference evidence="1 2" key="1">
    <citation type="submission" date="2019-12" db="EMBL/GenBank/DDBJ databases">
        <title>Chromosome-level assembly of the Caenorhabditis remanei genome.</title>
        <authorList>
            <person name="Teterina A.A."/>
            <person name="Willis J.H."/>
            <person name="Phillips P.C."/>
        </authorList>
    </citation>
    <scope>NUCLEOTIDE SEQUENCE [LARGE SCALE GENOMIC DNA]</scope>
    <source>
        <strain evidence="1 2">PX506</strain>
        <tissue evidence="1">Whole organism</tissue>
    </source>
</reference>
<name>A0A6A5H8I3_CAERE</name>
<protein>
    <submittedName>
        <fullName evidence="1">Uncharacterized protein</fullName>
    </submittedName>
</protein>
<dbReference type="RefSeq" id="XP_053587689.1">
    <property type="nucleotide sequence ID" value="XM_053728112.1"/>
</dbReference>
<dbReference type="AlphaFoldDB" id="A0A6A5H8I3"/>
<sequence length="502" mass="59877">MSETQWVPKITKPEDLYGYRLFLYQKVQGKYIEDVIKCGKDRFRTEIESLSEYKNEKFGEILLHCLEVECRIIVSQKTAAEDILSKKPFFSSRGRYDSGEALANEYLARIFQRALIEMKQQFSQLKKILTGKEFDKSKNLRNILILLAYLMFLCLYITDKMCWTVKTNSQSFPEETKTRFHSDCIQFETIIDSIPYSDWVSELTDEDEKDPFSKRIERFEKLNKEFEESKKTYILGLQEITEKEVNRLVNYENYPRLPLITKPKDLNGHRFFVYQKVQGKYIEDVIKCGKDRFRTEMESLSTNQNEEIGEILIRYLEVEFKIIRYQKTTAEDILSEEDFSSRFDSCWEILRGKIYENHVKRALIEMKQQFSQLKSILTEKEFDKSKSLRNILILLAYLMFSCQNVCRSRYFNREEHEDKIPAITCHAWVLEILFQLEFQLTNSQSFPEETKARFHSDCIRFETIIDSMTFSEEMEKLTITEKEIFCKTHSDMVEKLEKEREG</sequence>
<gene>
    <name evidence="1" type="ORF">GCK72_010924</name>
</gene>
<dbReference type="KEGG" id="crq:GCK72_010924"/>
<evidence type="ECO:0000313" key="2">
    <source>
        <dbReference type="Proteomes" id="UP000483820"/>
    </source>
</evidence>
<dbReference type="GeneID" id="78775043"/>